<dbReference type="Proteomes" id="UP000624244">
    <property type="component" value="Unassembled WGS sequence"/>
</dbReference>
<dbReference type="AlphaFoldDB" id="A0A8H5ZQN8"/>
<dbReference type="PANTHER" id="PTHR48312:SF1">
    <property type="entry name" value="SULFOTRANSFERASE"/>
    <property type="match status" value="1"/>
</dbReference>
<dbReference type="Gene3D" id="3.40.50.300">
    <property type="entry name" value="P-loop containing nucleotide triphosphate hydrolases"/>
    <property type="match status" value="1"/>
</dbReference>
<protein>
    <recommendedName>
        <fullName evidence="3">Sulfotransferase domain-containing protein</fullName>
    </recommendedName>
</protein>
<comment type="caution">
    <text evidence="1">The sequence shown here is derived from an EMBL/GenBank/DDBJ whole genome shotgun (WGS) entry which is preliminary data.</text>
</comment>
<sequence>MPGAISNDAATPAPAERVCGIYHITHPRSASNLFQNMMGRQPGFQYSSYKLFGAGFGALTQLQRGPLGEWPKEDRERLFGLFEAGFEGMQEEVEGAVRSVSFNFPVSLLLIFLGGDRRKRKRKERESVLGWSPRAICMVGGKKLFMKEHAVFLSAADKLLGRIYNNDNVAPLVVHERGVAPNKSSHTNPTSLPDSFLLKFQPIFQIRHPVLMFPSLVRAQMDVKVAGRPCDSICQVMLQLRDSRTLYDWYAAKTANTGIIPRVIDADDVMNDAASMRKLCLETGLNPDAIVYEWEERVVEDPMQARFLSTLAKSKGILKGLDAKGKSVEGEMEKWAKEFGREDAEELARLVERAMGDYEYLYGKRTVAEETE</sequence>
<dbReference type="PANTHER" id="PTHR48312">
    <property type="match status" value="1"/>
</dbReference>
<dbReference type="EMBL" id="WNKQ01000001">
    <property type="protein sequence ID" value="KAF5853882.1"/>
    <property type="molecule type" value="Genomic_DNA"/>
</dbReference>
<evidence type="ECO:0008006" key="3">
    <source>
        <dbReference type="Google" id="ProtNLM"/>
    </source>
</evidence>
<gene>
    <name evidence="1" type="ORF">GGP41_006660</name>
</gene>
<accession>A0A8H5ZQN8</accession>
<proteinExistence type="predicted"/>
<evidence type="ECO:0000313" key="2">
    <source>
        <dbReference type="Proteomes" id="UP000624244"/>
    </source>
</evidence>
<name>A0A8H5ZQN8_COCSA</name>
<reference evidence="1" key="1">
    <citation type="submission" date="2019-11" db="EMBL/GenBank/DDBJ databases">
        <title>Bipolaris sorokiniana Genome sequencing.</title>
        <authorList>
            <person name="Wang H."/>
        </authorList>
    </citation>
    <scope>NUCLEOTIDE SEQUENCE</scope>
</reference>
<dbReference type="SUPFAM" id="SSF52540">
    <property type="entry name" value="P-loop containing nucleoside triphosphate hydrolases"/>
    <property type="match status" value="1"/>
</dbReference>
<dbReference type="InterPro" id="IPR027417">
    <property type="entry name" value="P-loop_NTPase"/>
</dbReference>
<evidence type="ECO:0000313" key="1">
    <source>
        <dbReference type="EMBL" id="KAF5853882.1"/>
    </source>
</evidence>
<organism evidence="1 2">
    <name type="scientific">Cochliobolus sativus</name>
    <name type="common">Common root rot and spot blotch fungus</name>
    <name type="synonym">Bipolaris sorokiniana</name>
    <dbReference type="NCBI Taxonomy" id="45130"/>
    <lineage>
        <taxon>Eukaryota</taxon>
        <taxon>Fungi</taxon>
        <taxon>Dikarya</taxon>
        <taxon>Ascomycota</taxon>
        <taxon>Pezizomycotina</taxon>
        <taxon>Dothideomycetes</taxon>
        <taxon>Pleosporomycetidae</taxon>
        <taxon>Pleosporales</taxon>
        <taxon>Pleosporineae</taxon>
        <taxon>Pleosporaceae</taxon>
        <taxon>Bipolaris</taxon>
    </lineage>
</organism>